<keyword evidence="1" id="KW-0812">Transmembrane</keyword>
<protein>
    <submittedName>
        <fullName evidence="2">Uncharacterized protein</fullName>
    </submittedName>
</protein>
<keyword evidence="1" id="KW-0472">Membrane</keyword>
<comment type="caution">
    <text evidence="2">The sequence shown here is derived from an EMBL/GenBank/DDBJ whole genome shotgun (WGS) entry which is preliminary data.</text>
</comment>
<dbReference type="EMBL" id="JBHSED010000046">
    <property type="protein sequence ID" value="MFC4306037.1"/>
    <property type="molecule type" value="Genomic_DNA"/>
</dbReference>
<name>A0ABV8SF40_9BACL</name>
<gene>
    <name evidence="2" type="ORF">ACFO1S_21630</name>
</gene>
<sequence length="74" mass="8375">MANLIYIAIGVAIAAVRQLPPLFRQKHYADIAAYLVLMLTGAYFSWCCLNLVRLPSPVLWLGIVFKPLVRLFIQ</sequence>
<evidence type="ECO:0000256" key="1">
    <source>
        <dbReference type="SAM" id="Phobius"/>
    </source>
</evidence>
<proteinExistence type="predicted"/>
<keyword evidence="3" id="KW-1185">Reference proteome</keyword>
<evidence type="ECO:0000313" key="3">
    <source>
        <dbReference type="Proteomes" id="UP001595755"/>
    </source>
</evidence>
<dbReference type="Proteomes" id="UP001595755">
    <property type="component" value="Unassembled WGS sequence"/>
</dbReference>
<reference evidence="3" key="1">
    <citation type="journal article" date="2019" name="Int. J. Syst. Evol. Microbiol.">
        <title>The Global Catalogue of Microorganisms (GCM) 10K type strain sequencing project: providing services to taxonomists for standard genome sequencing and annotation.</title>
        <authorList>
            <consortium name="The Broad Institute Genomics Platform"/>
            <consortium name="The Broad Institute Genome Sequencing Center for Infectious Disease"/>
            <person name="Wu L."/>
            <person name="Ma J."/>
        </authorList>
    </citation>
    <scope>NUCLEOTIDE SEQUENCE [LARGE SCALE GENOMIC DNA]</scope>
    <source>
        <strain evidence="3">CGMCC 4.1641</strain>
    </source>
</reference>
<accession>A0ABV8SF40</accession>
<organism evidence="2 3">
    <name type="scientific">Cohnella boryungensis</name>
    <dbReference type="NCBI Taxonomy" id="768479"/>
    <lineage>
        <taxon>Bacteria</taxon>
        <taxon>Bacillati</taxon>
        <taxon>Bacillota</taxon>
        <taxon>Bacilli</taxon>
        <taxon>Bacillales</taxon>
        <taxon>Paenibacillaceae</taxon>
        <taxon>Cohnella</taxon>
    </lineage>
</organism>
<feature type="transmembrane region" description="Helical" evidence="1">
    <location>
        <begin position="31"/>
        <end position="52"/>
    </location>
</feature>
<evidence type="ECO:0000313" key="2">
    <source>
        <dbReference type="EMBL" id="MFC4306037.1"/>
    </source>
</evidence>
<keyword evidence="1" id="KW-1133">Transmembrane helix</keyword>
<dbReference type="RefSeq" id="WP_204605515.1">
    <property type="nucleotide sequence ID" value="NZ_JBHSED010000046.1"/>
</dbReference>